<dbReference type="PANTHER" id="PTHR24228:SF59">
    <property type="entry name" value="NEUROPEPTIDE RECEPTOR 15"/>
    <property type="match status" value="1"/>
</dbReference>
<feature type="transmembrane region" description="Helical" evidence="9">
    <location>
        <begin position="119"/>
        <end position="147"/>
    </location>
</feature>
<dbReference type="AlphaFoldDB" id="A0AAD8C2M9"/>
<comment type="caution">
    <text evidence="11">The sequence shown here is derived from an EMBL/GenBank/DDBJ whole genome shotgun (WGS) entry which is preliminary data.</text>
</comment>
<evidence type="ECO:0000256" key="4">
    <source>
        <dbReference type="ARBA" id="ARBA00022989"/>
    </source>
</evidence>
<dbReference type="SUPFAM" id="SSF81321">
    <property type="entry name" value="Family A G protein-coupled receptor-like"/>
    <property type="match status" value="1"/>
</dbReference>
<dbReference type="EMBL" id="JASAOG010000014">
    <property type="protein sequence ID" value="KAK0065326.1"/>
    <property type="molecule type" value="Genomic_DNA"/>
</dbReference>
<reference evidence="11" key="1">
    <citation type="journal article" date="2023" name="PLoS Negl. Trop. Dis.">
        <title>A genome sequence for Biomphalaria pfeifferi, the major vector snail for the human-infecting parasite Schistosoma mansoni.</title>
        <authorList>
            <person name="Bu L."/>
            <person name="Lu L."/>
            <person name="Laidemitt M.R."/>
            <person name="Zhang S.M."/>
            <person name="Mutuku M."/>
            <person name="Mkoji G."/>
            <person name="Steinauer M."/>
            <person name="Loker E.S."/>
        </authorList>
    </citation>
    <scope>NUCLEOTIDE SEQUENCE</scope>
    <source>
        <strain evidence="11">KasaAsao</strain>
    </source>
</reference>
<sequence>MYIIFSTPKLKCINVAYVLSNTVTDAIFAFTSLTVYFYDIDNTFSIAEKDVITFFSFGHTFLAYGNILLMSIQRWLLFVHPFVHIRLARTRIAVISLSLNWILPFILSAFFFIKTDPRIYTGYIFPILHCVVFFFLIFFYSNIYLVLKRHYQHMEQIDRTIPDRVVYSNHLKRIKKKKLEATTVLFTVCLLYLVLITPYIGGAAYMHLANDSNVIIFCITNGFRALSHLSNFFTYVLRCPNFKASLKVKWESALGLMRKMFKLETDNLNSNTETEMEIFAVRTISYNSVRDTTTLSTFL</sequence>
<name>A0AAD8C2M9_BIOPF</name>
<keyword evidence="5" id="KW-0297">G-protein coupled receptor</keyword>
<dbReference type="GO" id="GO:0005886">
    <property type="term" value="C:plasma membrane"/>
    <property type="evidence" value="ECO:0007669"/>
    <property type="project" value="UniProtKB-SubCell"/>
</dbReference>
<evidence type="ECO:0000256" key="2">
    <source>
        <dbReference type="ARBA" id="ARBA00022475"/>
    </source>
</evidence>
<evidence type="ECO:0000313" key="11">
    <source>
        <dbReference type="EMBL" id="KAK0065326.1"/>
    </source>
</evidence>
<dbReference type="PANTHER" id="PTHR24228">
    <property type="entry name" value="B2 BRADYKININ RECEPTOR/ANGIOTENSIN II RECEPTOR"/>
    <property type="match status" value="1"/>
</dbReference>
<keyword evidence="2" id="KW-1003">Cell membrane</keyword>
<keyword evidence="3 9" id="KW-0812">Transmembrane</keyword>
<gene>
    <name evidence="11" type="ORF">Bpfe_005352</name>
</gene>
<evidence type="ECO:0000313" key="12">
    <source>
        <dbReference type="Proteomes" id="UP001233172"/>
    </source>
</evidence>
<evidence type="ECO:0000256" key="5">
    <source>
        <dbReference type="ARBA" id="ARBA00023040"/>
    </source>
</evidence>
<feature type="transmembrane region" description="Helical" evidence="9">
    <location>
        <begin position="92"/>
        <end position="113"/>
    </location>
</feature>
<evidence type="ECO:0000256" key="7">
    <source>
        <dbReference type="ARBA" id="ARBA00023170"/>
    </source>
</evidence>
<dbReference type="PROSITE" id="PS50262">
    <property type="entry name" value="G_PROTEIN_RECEP_F1_2"/>
    <property type="match status" value="1"/>
</dbReference>
<feature type="domain" description="G-protein coupled receptors family 1 profile" evidence="10">
    <location>
        <begin position="1"/>
        <end position="235"/>
    </location>
</feature>
<dbReference type="Proteomes" id="UP001233172">
    <property type="component" value="Unassembled WGS sequence"/>
</dbReference>
<feature type="transmembrane region" description="Helical" evidence="9">
    <location>
        <begin position="214"/>
        <end position="237"/>
    </location>
</feature>
<accession>A0AAD8C2M9</accession>
<feature type="transmembrane region" description="Helical" evidence="9">
    <location>
        <begin position="51"/>
        <end position="72"/>
    </location>
</feature>
<keyword evidence="8" id="KW-0807">Transducer</keyword>
<evidence type="ECO:0000256" key="9">
    <source>
        <dbReference type="SAM" id="Phobius"/>
    </source>
</evidence>
<evidence type="ECO:0000256" key="6">
    <source>
        <dbReference type="ARBA" id="ARBA00023136"/>
    </source>
</evidence>
<comment type="subcellular location">
    <subcellularLocation>
        <location evidence="1">Cell membrane</location>
        <topology evidence="1">Multi-pass membrane protein</topology>
    </subcellularLocation>
</comment>
<keyword evidence="6 9" id="KW-0472">Membrane</keyword>
<proteinExistence type="predicted"/>
<keyword evidence="7 11" id="KW-0675">Receptor</keyword>
<keyword evidence="12" id="KW-1185">Reference proteome</keyword>
<organism evidence="11 12">
    <name type="scientific">Biomphalaria pfeifferi</name>
    <name type="common">Bloodfluke planorb</name>
    <name type="synonym">Freshwater snail</name>
    <dbReference type="NCBI Taxonomy" id="112525"/>
    <lineage>
        <taxon>Eukaryota</taxon>
        <taxon>Metazoa</taxon>
        <taxon>Spiralia</taxon>
        <taxon>Lophotrochozoa</taxon>
        <taxon>Mollusca</taxon>
        <taxon>Gastropoda</taxon>
        <taxon>Heterobranchia</taxon>
        <taxon>Euthyneura</taxon>
        <taxon>Panpulmonata</taxon>
        <taxon>Hygrophila</taxon>
        <taxon>Lymnaeoidea</taxon>
        <taxon>Planorbidae</taxon>
        <taxon>Biomphalaria</taxon>
    </lineage>
</organism>
<dbReference type="InterPro" id="IPR017452">
    <property type="entry name" value="GPCR_Rhodpsn_7TM"/>
</dbReference>
<keyword evidence="4 9" id="KW-1133">Transmembrane helix</keyword>
<dbReference type="GO" id="GO:0004930">
    <property type="term" value="F:G protein-coupled receptor activity"/>
    <property type="evidence" value="ECO:0007669"/>
    <property type="project" value="UniProtKB-KW"/>
</dbReference>
<evidence type="ECO:0000256" key="1">
    <source>
        <dbReference type="ARBA" id="ARBA00004651"/>
    </source>
</evidence>
<feature type="transmembrane region" description="Helical" evidence="9">
    <location>
        <begin position="183"/>
        <end position="208"/>
    </location>
</feature>
<dbReference type="Gene3D" id="1.20.1070.10">
    <property type="entry name" value="Rhodopsin 7-helix transmembrane proteins"/>
    <property type="match status" value="1"/>
</dbReference>
<feature type="transmembrane region" description="Helical" evidence="9">
    <location>
        <begin position="12"/>
        <end position="31"/>
    </location>
</feature>
<evidence type="ECO:0000256" key="8">
    <source>
        <dbReference type="ARBA" id="ARBA00023224"/>
    </source>
</evidence>
<protein>
    <submittedName>
        <fullName evidence="11">D(1B) dopamine receptor</fullName>
    </submittedName>
</protein>
<evidence type="ECO:0000259" key="10">
    <source>
        <dbReference type="PROSITE" id="PS50262"/>
    </source>
</evidence>
<reference evidence="11" key="2">
    <citation type="submission" date="2023-04" db="EMBL/GenBank/DDBJ databases">
        <authorList>
            <person name="Bu L."/>
            <person name="Lu L."/>
            <person name="Laidemitt M.R."/>
            <person name="Zhang S.M."/>
            <person name="Mutuku M."/>
            <person name="Mkoji G."/>
            <person name="Steinauer M."/>
            <person name="Loker E.S."/>
        </authorList>
    </citation>
    <scope>NUCLEOTIDE SEQUENCE</scope>
    <source>
        <strain evidence="11">KasaAsao</strain>
        <tissue evidence="11">Whole Snail</tissue>
    </source>
</reference>
<evidence type="ECO:0000256" key="3">
    <source>
        <dbReference type="ARBA" id="ARBA00022692"/>
    </source>
</evidence>
<dbReference type="CDD" id="cd00637">
    <property type="entry name" value="7tm_classA_rhodopsin-like"/>
    <property type="match status" value="1"/>
</dbReference>